<evidence type="ECO:0000256" key="6">
    <source>
        <dbReference type="ARBA" id="ARBA00022692"/>
    </source>
</evidence>
<evidence type="ECO:0000256" key="12">
    <source>
        <dbReference type="SAM" id="MobiDB-lite"/>
    </source>
</evidence>
<keyword evidence="9 11" id="KW-0961">Cell wall biogenesis/degradation</keyword>
<feature type="compositionally biased region" description="Polar residues" evidence="12">
    <location>
        <begin position="1"/>
        <end position="13"/>
    </location>
</feature>
<keyword evidence="6 11" id="KW-0812">Transmembrane</keyword>
<evidence type="ECO:0000256" key="9">
    <source>
        <dbReference type="ARBA" id="ARBA00023316"/>
    </source>
</evidence>
<evidence type="ECO:0000256" key="8">
    <source>
        <dbReference type="ARBA" id="ARBA00023136"/>
    </source>
</evidence>
<evidence type="ECO:0000256" key="4">
    <source>
        <dbReference type="ARBA" id="ARBA00022676"/>
    </source>
</evidence>
<reference evidence="14" key="1">
    <citation type="submission" date="2020-05" db="EMBL/GenBank/DDBJ databases">
        <title>Phylogenomic resolution of chytrid fungi.</title>
        <authorList>
            <person name="Stajich J.E."/>
            <person name="Amses K."/>
            <person name="Simmons R."/>
            <person name="Seto K."/>
            <person name="Myers J."/>
            <person name="Bonds A."/>
            <person name="Quandt C.A."/>
            <person name="Barry K."/>
            <person name="Liu P."/>
            <person name="Grigoriev I."/>
            <person name="Longcore J.E."/>
            <person name="James T.Y."/>
        </authorList>
    </citation>
    <scope>NUCLEOTIDE SEQUENCE</scope>
    <source>
        <strain evidence="14">JEL0513</strain>
    </source>
</reference>
<evidence type="ECO:0000256" key="1">
    <source>
        <dbReference type="ARBA" id="ARBA00004651"/>
    </source>
</evidence>
<evidence type="ECO:0000313" key="14">
    <source>
        <dbReference type="EMBL" id="KAJ3119405.1"/>
    </source>
</evidence>
<dbReference type="EMBL" id="JADGJH010001064">
    <property type="protein sequence ID" value="KAJ3119405.1"/>
    <property type="molecule type" value="Genomic_DNA"/>
</dbReference>
<feature type="region of interest" description="Disordered" evidence="12">
    <location>
        <begin position="1"/>
        <end position="54"/>
    </location>
</feature>
<gene>
    <name evidence="14" type="primary">CHS2_1</name>
    <name evidence="14" type="ORF">HK100_000334</name>
</gene>
<dbReference type="Pfam" id="PF08407">
    <property type="entry name" value="Chitin_synth_1N"/>
    <property type="match status" value="1"/>
</dbReference>
<feature type="transmembrane region" description="Helical" evidence="11">
    <location>
        <begin position="589"/>
        <end position="611"/>
    </location>
</feature>
<keyword evidence="3 11" id="KW-1003">Cell membrane</keyword>
<sequence>MANRQALSATQIPDSYADPVVQQTPQSPPTVRFAQPPPVTFPPPPPGNPGGPPQQFLYQTFNSPQTSYFGRLQQQAAYQPLGGDNTAGALSAGGIFNMRSPIQRTQTLIPLPTLRKPTQMVRKEVVLTDGEFILEIPLSSDYMDNVRFTAADEFCNLRYTAVTSKPDEFPAVYSLRQQQLGRRTKIAVVCTMYNEDEDLFTKTMSAVMDNIAYLCSLGRKGWDVNSWQDIVVVIVSDGVKPCNPQTLDILAAMGCYMEGLQRAAVNGKEVTAHLFEFTTQVRIDRQFNLMYTNQESNKVVPMQTVFLLKQKNAKKINSHRWFFNAICKGLNPDVCILIDVGTKPTRQSFYQLYRAFERNKNVAGACGEIAAELGSYWRNLLNPIVAVQNFEYKMSNILDKPLESVCGYISVLPGAFSAYRYEALQGKPLDMYFKGEALHSDAVVGRPNVSESNMYLAEDRILCFELVMKANHRYVLKYVKSAKAETDVPTEFHDLIKQRRRWFNGSFFASVYAVQNFWRIFTSGHHFLRQLVLLLETIYSGINLIYSWFNISTIYCTIFFMFNLAGTSLAAQCTNAIEDTKASDPFYPYGAQVSASILGIYISTFVTTVVISLGNKPDTIRIVLLMIAAVYAIITVLFLVLVFWLVSADVKHLASIHSITGFWDYLVSGSDTNFTNLVLSLLCTYVMYLIVGIMYLDPWHVFTCLIQYLLMTPSYINILMVYAFCNIHDISWGTKGQEAGSSAPTVQSSKNEKGKQVATAEVPKADYSNELVKIQELRASKAQYPHGKPEIRTISKTSEDHFRSYRTYVLMWWFMSNFALAYILTNQYVIRAMSEQGQANPFLVFLLWSVVGLTAVRFLGSSLYWLQWIFERGTDFI</sequence>
<comment type="catalytic activity">
    <reaction evidence="11">
        <text>[(1-&gt;4)-N-acetyl-beta-D-glucosaminyl](n) + UDP-N-acetyl-alpha-D-glucosamine = [(1-&gt;4)-N-acetyl-beta-D-glucosaminyl](n+1) + UDP + H(+)</text>
        <dbReference type="Rhea" id="RHEA:16637"/>
        <dbReference type="Rhea" id="RHEA-COMP:9593"/>
        <dbReference type="Rhea" id="RHEA-COMP:9595"/>
        <dbReference type="ChEBI" id="CHEBI:15378"/>
        <dbReference type="ChEBI" id="CHEBI:17029"/>
        <dbReference type="ChEBI" id="CHEBI:57705"/>
        <dbReference type="ChEBI" id="CHEBI:58223"/>
        <dbReference type="EC" id="2.4.1.16"/>
    </reaction>
</comment>
<dbReference type="PANTHER" id="PTHR22914">
    <property type="entry name" value="CHITIN SYNTHASE"/>
    <property type="match status" value="1"/>
</dbReference>
<feature type="transmembrane region" description="Helical" evidence="11">
    <location>
        <begin position="553"/>
        <end position="577"/>
    </location>
</feature>
<evidence type="ECO:0000256" key="5">
    <source>
        <dbReference type="ARBA" id="ARBA00022679"/>
    </source>
</evidence>
<keyword evidence="8 11" id="KW-0472">Membrane</keyword>
<dbReference type="SUPFAM" id="SSF53448">
    <property type="entry name" value="Nucleotide-diphospho-sugar transferases"/>
    <property type="match status" value="1"/>
</dbReference>
<feature type="compositionally biased region" description="Low complexity" evidence="12">
    <location>
        <begin position="19"/>
        <end position="31"/>
    </location>
</feature>
<feature type="transmembrane region" description="Helical" evidence="11">
    <location>
        <begin position="527"/>
        <end position="546"/>
    </location>
</feature>
<keyword evidence="4 11" id="KW-0328">Glycosyltransferase</keyword>
<keyword evidence="15" id="KW-1185">Reference proteome</keyword>
<comment type="subcellular location">
    <subcellularLocation>
        <location evidence="1 11">Cell membrane</location>
        <topology evidence="1 11">Multi-pass membrane protein</topology>
    </subcellularLocation>
</comment>
<comment type="function">
    <text evidence="10 11">Polymerizes chitin, a structural polymer of the cell wall and septum, by transferring the sugar moiety of UDP-GlcNAc to the non-reducing end of the growing chitin polymer.</text>
</comment>
<dbReference type="InterPro" id="IPR029044">
    <property type="entry name" value="Nucleotide-diphossugar_trans"/>
</dbReference>
<dbReference type="GO" id="GO:0004100">
    <property type="term" value="F:chitin synthase activity"/>
    <property type="evidence" value="ECO:0007669"/>
    <property type="project" value="UniProtKB-UniRule"/>
</dbReference>
<dbReference type="Proteomes" id="UP001211907">
    <property type="component" value="Unassembled WGS sequence"/>
</dbReference>
<evidence type="ECO:0000256" key="10">
    <source>
        <dbReference type="ARBA" id="ARBA00024009"/>
    </source>
</evidence>
<dbReference type="GO" id="GO:0030428">
    <property type="term" value="C:cell septum"/>
    <property type="evidence" value="ECO:0007669"/>
    <property type="project" value="TreeGrafter"/>
</dbReference>
<feature type="transmembrane region" description="Helical" evidence="11">
    <location>
        <begin position="842"/>
        <end position="866"/>
    </location>
</feature>
<proteinExistence type="inferred from homology"/>
<evidence type="ECO:0000256" key="2">
    <source>
        <dbReference type="ARBA" id="ARBA00012543"/>
    </source>
</evidence>
<accession>A0AAD5T135</accession>
<dbReference type="Pfam" id="PF01644">
    <property type="entry name" value="Chitin_synth_1"/>
    <property type="match status" value="1"/>
</dbReference>
<comment type="caution">
    <text evidence="14">The sequence shown here is derived from an EMBL/GenBank/DDBJ whole genome shotgun (WGS) entry which is preliminary data.</text>
</comment>
<dbReference type="GO" id="GO:0071555">
    <property type="term" value="P:cell wall organization"/>
    <property type="evidence" value="ECO:0007669"/>
    <property type="project" value="UniProtKB-KW"/>
</dbReference>
<dbReference type="PANTHER" id="PTHR22914:SF9">
    <property type="entry name" value="CHITIN SYNTHASE 1"/>
    <property type="match status" value="1"/>
</dbReference>
<feature type="domain" description="Chitin synthase N-terminal" evidence="13">
    <location>
        <begin position="121"/>
        <end position="184"/>
    </location>
</feature>
<evidence type="ECO:0000256" key="3">
    <source>
        <dbReference type="ARBA" id="ARBA00022475"/>
    </source>
</evidence>
<feature type="transmembrane region" description="Helical" evidence="11">
    <location>
        <begin position="623"/>
        <end position="646"/>
    </location>
</feature>
<feature type="transmembrane region" description="Helical" evidence="11">
    <location>
        <begin position="810"/>
        <end position="830"/>
    </location>
</feature>
<dbReference type="AlphaFoldDB" id="A0AAD5T135"/>
<feature type="compositionally biased region" description="Pro residues" evidence="12">
    <location>
        <begin position="35"/>
        <end position="52"/>
    </location>
</feature>
<evidence type="ECO:0000259" key="13">
    <source>
        <dbReference type="Pfam" id="PF08407"/>
    </source>
</evidence>
<comment type="similarity">
    <text evidence="11">Belongs to the chitin synthase family.</text>
</comment>
<dbReference type="InterPro" id="IPR004835">
    <property type="entry name" value="Chitin_synth"/>
</dbReference>
<feature type="transmembrane region" description="Helical" evidence="11">
    <location>
        <begin position="708"/>
        <end position="724"/>
    </location>
</feature>
<feature type="transmembrane region" description="Helical" evidence="11">
    <location>
        <begin position="674"/>
        <end position="696"/>
    </location>
</feature>
<organism evidence="14 15">
    <name type="scientific">Physocladia obscura</name>
    <dbReference type="NCBI Taxonomy" id="109957"/>
    <lineage>
        <taxon>Eukaryota</taxon>
        <taxon>Fungi</taxon>
        <taxon>Fungi incertae sedis</taxon>
        <taxon>Chytridiomycota</taxon>
        <taxon>Chytridiomycota incertae sedis</taxon>
        <taxon>Chytridiomycetes</taxon>
        <taxon>Chytridiales</taxon>
        <taxon>Chytriomycetaceae</taxon>
        <taxon>Physocladia</taxon>
    </lineage>
</organism>
<dbReference type="EC" id="2.4.1.16" evidence="2 11"/>
<dbReference type="GO" id="GO:0006031">
    <property type="term" value="P:chitin biosynthetic process"/>
    <property type="evidence" value="ECO:0007669"/>
    <property type="project" value="UniProtKB-UniRule"/>
</dbReference>
<evidence type="ECO:0000313" key="15">
    <source>
        <dbReference type="Proteomes" id="UP001211907"/>
    </source>
</evidence>
<keyword evidence="5 11" id="KW-0808">Transferase</keyword>
<evidence type="ECO:0000256" key="11">
    <source>
        <dbReference type="RuleBase" id="RU366040"/>
    </source>
</evidence>
<dbReference type="InterPro" id="IPR013616">
    <property type="entry name" value="Chitin_synth_N"/>
</dbReference>
<name>A0AAD5T135_9FUNG</name>
<dbReference type="GO" id="GO:0005886">
    <property type="term" value="C:plasma membrane"/>
    <property type="evidence" value="ECO:0007669"/>
    <property type="project" value="UniProtKB-SubCell"/>
</dbReference>
<evidence type="ECO:0000256" key="7">
    <source>
        <dbReference type="ARBA" id="ARBA00022989"/>
    </source>
</evidence>
<keyword evidence="7 11" id="KW-1133">Transmembrane helix</keyword>
<protein>
    <recommendedName>
        <fullName evidence="2 11">Chitin synthase</fullName>
        <ecNumber evidence="2 11">2.4.1.16</ecNumber>
    </recommendedName>
</protein>